<evidence type="ECO:0008006" key="3">
    <source>
        <dbReference type="Google" id="ProtNLM"/>
    </source>
</evidence>
<protein>
    <recommendedName>
        <fullName evidence="3">GATA-type domain-containing protein</fullName>
    </recommendedName>
</protein>
<accession>A0ABX7X6Q5</accession>
<name>A0ABX7X6Q5_9GAMM</name>
<dbReference type="EMBL" id="CP072800">
    <property type="protein sequence ID" value="QTR51002.1"/>
    <property type="molecule type" value="Genomic_DNA"/>
</dbReference>
<reference evidence="1 2" key="1">
    <citation type="submission" date="2021-04" db="EMBL/GenBank/DDBJ databases">
        <title>Genomics, taxonomy and metabolism of representatives of sulfur bacteria of the genus Thiothrix: Thiothrix fructosivorans QT, Thiothrix unzii A1T and three new species, Thiothrix subterranea sp. nov., Thiothrix litoralis sp. nov. and 'Candidatus Thiothrix anitrata' sp. nov.</title>
        <authorList>
            <person name="Ravin N.V."/>
            <person name="Smolyakov D."/>
            <person name="Rudenko T.S."/>
            <person name="Mardanov A.V."/>
            <person name="Beletsky A.V."/>
            <person name="Markov N.D."/>
            <person name="Fomenkov A.I."/>
            <person name="Roberts R.J."/>
            <person name="Karnachuk O.V."/>
            <person name="Novikov A."/>
            <person name="Grabovich M.Y."/>
        </authorList>
    </citation>
    <scope>NUCLEOTIDE SEQUENCE [LARGE SCALE GENOMIC DNA]</scope>
    <source>
        <strain evidence="1 2">A52</strain>
    </source>
</reference>
<dbReference type="Proteomes" id="UP000672027">
    <property type="component" value="Chromosome"/>
</dbReference>
<keyword evidence="2" id="KW-1185">Reference proteome</keyword>
<gene>
    <name evidence="1" type="ORF">J8380_05410</name>
</gene>
<sequence>MKRTSASTYNMPLRPCFVANVAACPSCNHLVRRSRTHWWQWLLRDDRGKFCCHHCGTVFYRNG</sequence>
<proteinExistence type="predicted"/>
<organism evidence="1 2">
    <name type="scientific">Candidatus Thiothrix anitrata</name>
    <dbReference type="NCBI Taxonomy" id="2823902"/>
    <lineage>
        <taxon>Bacteria</taxon>
        <taxon>Pseudomonadati</taxon>
        <taxon>Pseudomonadota</taxon>
        <taxon>Gammaproteobacteria</taxon>
        <taxon>Thiotrichales</taxon>
        <taxon>Thiotrichaceae</taxon>
        <taxon>Thiothrix</taxon>
    </lineage>
</organism>
<dbReference type="RefSeq" id="WP_210229032.1">
    <property type="nucleotide sequence ID" value="NZ_CP072800.1"/>
</dbReference>
<evidence type="ECO:0000313" key="2">
    <source>
        <dbReference type="Proteomes" id="UP000672027"/>
    </source>
</evidence>
<evidence type="ECO:0000313" key="1">
    <source>
        <dbReference type="EMBL" id="QTR51002.1"/>
    </source>
</evidence>